<protein>
    <submittedName>
        <fullName evidence="2">Uncharacterized protein</fullName>
    </submittedName>
</protein>
<evidence type="ECO:0000313" key="3">
    <source>
        <dbReference type="Proteomes" id="UP000685013"/>
    </source>
</evidence>
<keyword evidence="3" id="KW-1185">Reference proteome</keyword>
<dbReference type="EMBL" id="JAGKQH010000004">
    <property type="protein sequence ID" value="KAG6600147.1"/>
    <property type="molecule type" value="Genomic_DNA"/>
</dbReference>
<reference evidence="2 3" key="1">
    <citation type="journal article" date="2021" name="Hortic Res">
        <title>The domestication of Cucurbita argyrosperma as revealed by the genome of its wild relative.</title>
        <authorList>
            <person name="Barrera-Redondo J."/>
            <person name="Sanchez-de la Vega G."/>
            <person name="Aguirre-Liguori J.A."/>
            <person name="Castellanos-Morales G."/>
            <person name="Gutierrez-Guerrero Y.T."/>
            <person name="Aguirre-Dugua X."/>
            <person name="Aguirre-Planter E."/>
            <person name="Tenaillon M.I."/>
            <person name="Lira-Saade R."/>
            <person name="Eguiarte L.E."/>
        </authorList>
    </citation>
    <scope>NUCLEOTIDE SEQUENCE [LARGE SCALE GENOMIC DNA]</scope>
    <source>
        <strain evidence="2">JBR-2021</strain>
    </source>
</reference>
<feature type="non-terminal residue" evidence="2">
    <location>
        <position position="1"/>
    </location>
</feature>
<name>A0AAV6NLM6_9ROSI</name>
<accession>A0AAV6NLM6</accession>
<sequence>MLSHPIAGRGQFRATFSTSIFSSVGEFGFKRGKKGEEKPKREEEEEEEEEHLKNFNFGFDLRILSVKGFWLWGGDLNRGIFILI</sequence>
<dbReference type="Proteomes" id="UP000685013">
    <property type="component" value="Chromosome 4"/>
</dbReference>
<evidence type="ECO:0000313" key="2">
    <source>
        <dbReference type="EMBL" id="KAG6600147.1"/>
    </source>
</evidence>
<feature type="region of interest" description="Disordered" evidence="1">
    <location>
        <begin position="29"/>
        <end position="49"/>
    </location>
</feature>
<dbReference type="AlphaFoldDB" id="A0AAV6NLM6"/>
<comment type="caution">
    <text evidence="2">The sequence shown here is derived from an EMBL/GenBank/DDBJ whole genome shotgun (WGS) entry which is preliminary data.</text>
</comment>
<gene>
    <name evidence="2" type="ORF">SDJN03_05380</name>
</gene>
<proteinExistence type="predicted"/>
<organism evidence="2 3">
    <name type="scientific">Cucurbita argyrosperma subsp. sororia</name>
    <dbReference type="NCBI Taxonomy" id="37648"/>
    <lineage>
        <taxon>Eukaryota</taxon>
        <taxon>Viridiplantae</taxon>
        <taxon>Streptophyta</taxon>
        <taxon>Embryophyta</taxon>
        <taxon>Tracheophyta</taxon>
        <taxon>Spermatophyta</taxon>
        <taxon>Magnoliopsida</taxon>
        <taxon>eudicotyledons</taxon>
        <taxon>Gunneridae</taxon>
        <taxon>Pentapetalae</taxon>
        <taxon>rosids</taxon>
        <taxon>fabids</taxon>
        <taxon>Cucurbitales</taxon>
        <taxon>Cucurbitaceae</taxon>
        <taxon>Cucurbiteae</taxon>
        <taxon>Cucurbita</taxon>
    </lineage>
</organism>
<evidence type="ECO:0000256" key="1">
    <source>
        <dbReference type="SAM" id="MobiDB-lite"/>
    </source>
</evidence>